<feature type="region of interest" description="Disordered" evidence="1">
    <location>
        <begin position="1"/>
        <end position="47"/>
    </location>
</feature>
<evidence type="ECO:0000313" key="3">
    <source>
        <dbReference type="Proteomes" id="UP000230273"/>
    </source>
</evidence>
<protein>
    <submittedName>
        <fullName evidence="2">Uncharacterized protein</fullName>
    </submittedName>
</protein>
<proteinExistence type="predicted"/>
<reference evidence="2 3" key="1">
    <citation type="submission" date="2017-09" db="EMBL/GenBank/DDBJ databases">
        <title>Depth-based differentiation of microbial function through sediment-hosted aquifers and enrichment of novel symbionts in the deep terrestrial subsurface.</title>
        <authorList>
            <person name="Probst A.J."/>
            <person name="Ladd B."/>
            <person name="Jarett J.K."/>
            <person name="Geller-Mcgrath D.E."/>
            <person name="Sieber C.M."/>
            <person name="Emerson J.B."/>
            <person name="Anantharaman K."/>
            <person name="Thomas B.C."/>
            <person name="Malmstrom R."/>
            <person name="Stieglmeier M."/>
            <person name="Klingl A."/>
            <person name="Woyke T."/>
            <person name="Ryan C.M."/>
            <person name="Banfield J.F."/>
        </authorList>
    </citation>
    <scope>NUCLEOTIDE SEQUENCE [LARGE SCALE GENOMIC DNA]</scope>
    <source>
        <strain evidence="2">CG23_combo_of_CG06-09_8_20_14_all_38_19</strain>
    </source>
</reference>
<organism evidence="2 3">
    <name type="scientific">Candidatus Nealsonbacteria bacterium CG23_combo_of_CG06-09_8_20_14_all_38_19</name>
    <dbReference type="NCBI Taxonomy" id="1974721"/>
    <lineage>
        <taxon>Bacteria</taxon>
        <taxon>Candidatus Nealsoniibacteriota</taxon>
    </lineage>
</organism>
<dbReference type="Proteomes" id="UP000230273">
    <property type="component" value="Unassembled WGS sequence"/>
</dbReference>
<sequence length="78" mass="8888">MGILTHIREGSGEPFGSPEEENSPELVEGRQKPRVSGERARSEAKAERQYEVLEEGERLTVVIPLCRYFGKDNLIFRL</sequence>
<dbReference type="AlphaFoldDB" id="A0A2G9YW46"/>
<feature type="compositionally biased region" description="Basic and acidic residues" evidence="1">
    <location>
        <begin position="1"/>
        <end position="11"/>
    </location>
</feature>
<evidence type="ECO:0000256" key="1">
    <source>
        <dbReference type="SAM" id="MobiDB-lite"/>
    </source>
</evidence>
<dbReference type="EMBL" id="PCRP01000056">
    <property type="protein sequence ID" value="PIP23430.1"/>
    <property type="molecule type" value="Genomic_DNA"/>
</dbReference>
<gene>
    <name evidence="2" type="ORF">COX36_03380</name>
</gene>
<accession>A0A2G9YW46</accession>
<comment type="caution">
    <text evidence="2">The sequence shown here is derived from an EMBL/GenBank/DDBJ whole genome shotgun (WGS) entry which is preliminary data.</text>
</comment>
<name>A0A2G9YW46_9BACT</name>
<feature type="compositionally biased region" description="Basic and acidic residues" evidence="1">
    <location>
        <begin position="27"/>
        <end position="47"/>
    </location>
</feature>
<evidence type="ECO:0000313" key="2">
    <source>
        <dbReference type="EMBL" id="PIP23430.1"/>
    </source>
</evidence>